<organism evidence="2 3">
    <name type="scientific">Papiliotrema laurentii</name>
    <name type="common">Cryptococcus laurentii</name>
    <dbReference type="NCBI Taxonomy" id="5418"/>
    <lineage>
        <taxon>Eukaryota</taxon>
        <taxon>Fungi</taxon>
        <taxon>Dikarya</taxon>
        <taxon>Basidiomycota</taxon>
        <taxon>Agaricomycotina</taxon>
        <taxon>Tremellomycetes</taxon>
        <taxon>Tremellales</taxon>
        <taxon>Rhynchogastremaceae</taxon>
        <taxon>Papiliotrema</taxon>
    </lineage>
</organism>
<dbReference type="EMBL" id="JAODAN010000001">
    <property type="protein sequence ID" value="KAK1927652.1"/>
    <property type="molecule type" value="Genomic_DNA"/>
</dbReference>
<evidence type="ECO:0000256" key="1">
    <source>
        <dbReference type="SAM" id="MobiDB-lite"/>
    </source>
</evidence>
<proteinExistence type="predicted"/>
<feature type="compositionally biased region" description="Low complexity" evidence="1">
    <location>
        <begin position="265"/>
        <end position="277"/>
    </location>
</feature>
<gene>
    <name evidence="2" type="ORF">DB88DRAFT_478774</name>
</gene>
<evidence type="ECO:0000313" key="2">
    <source>
        <dbReference type="EMBL" id="KAK1927652.1"/>
    </source>
</evidence>
<sequence length="328" mass="36366">MVKWDTRKVTQPPPFVAHHDRPLETEHESVGTRFSRYLGRAPCAQMSNDYAGDPRRSTAVNTLIHGPHTYSANATFNPIYASGGDDVHHGFRESPTLGQNETPRHQLSKRVLSPDTPPPVVVKRHRPVRGSSSKGIAHRNSYASPTWSTLRNPSKPPIPPTGSVRQSGTFRLPLARIFQHSGKTASAPSSTTSQRVNWFKPPPLQQQHESIVQDYVPGDRHATGSNMRTQESFDSRPGLILPDARNGSRVGTANESARFHDQIRGSLGSTGSQSSSSIDRQHTDSQGYEWGSKQEQEDWRSAWAKQPMRGSGSSLDKYVYSKQRRSTG</sequence>
<feature type="compositionally biased region" description="Polar residues" evidence="1">
    <location>
        <begin position="181"/>
        <end position="196"/>
    </location>
</feature>
<feature type="region of interest" description="Disordered" evidence="1">
    <location>
        <begin position="1"/>
        <end position="21"/>
    </location>
</feature>
<dbReference type="AlphaFoldDB" id="A0AAD9L9N2"/>
<feature type="compositionally biased region" description="Polar residues" evidence="1">
    <location>
        <begin position="223"/>
        <end position="232"/>
    </location>
</feature>
<dbReference type="Proteomes" id="UP001182556">
    <property type="component" value="Unassembled WGS sequence"/>
</dbReference>
<accession>A0AAD9L9N2</accession>
<protein>
    <submittedName>
        <fullName evidence="2">Uncharacterized protein</fullName>
    </submittedName>
</protein>
<feature type="region of interest" description="Disordered" evidence="1">
    <location>
        <begin position="181"/>
        <end position="328"/>
    </location>
</feature>
<feature type="compositionally biased region" description="Polar residues" evidence="1">
    <location>
        <begin position="141"/>
        <end position="152"/>
    </location>
</feature>
<comment type="caution">
    <text evidence="2">The sequence shown here is derived from an EMBL/GenBank/DDBJ whole genome shotgun (WGS) entry which is preliminary data.</text>
</comment>
<reference evidence="2" key="1">
    <citation type="submission" date="2023-02" db="EMBL/GenBank/DDBJ databases">
        <title>Identification and recombinant expression of a fungal hydrolase from Papiliotrema laurentii that hydrolyzes apple cutin and clears colloidal polyester polyurethane.</title>
        <authorList>
            <consortium name="DOE Joint Genome Institute"/>
            <person name="Roman V.A."/>
            <person name="Bojanowski C."/>
            <person name="Crable B.R."/>
            <person name="Wagner D.N."/>
            <person name="Hung C.S."/>
            <person name="Nadeau L.J."/>
            <person name="Schratz L."/>
            <person name="Haridas S."/>
            <person name="Pangilinan J."/>
            <person name="Lipzen A."/>
            <person name="Na H."/>
            <person name="Yan M."/>
            <person name="Ng V."/>
            <person name="Grigoriev I.V."/>
            <person name="Spatafora J.W."/>
            <person name="Barlow D."/>
            <person name="Biffinger J."/>
            <person name="Kelley-Loughnane N."/>
            <person name="Varaljay V.A."/>
            <person name="Crookes-Goodson W.J."/>
        </authorList>
    </citation>
    <scope>NUCLEOTIDE SEQUENCE</scope>
    <source>
        <strain evidence="2">5307AH</strain>
    </source>
</reference>
<keyword evidence="3" id="KW-1185">Reference proteome</keyword>
<name>A0AAD9L9N2_PAPLA</name>
<evidence type="ECO:0000313" key="3">
    <source>
        <dbReference type="Proteomes" id="UP001182556"/>
    </source>
</evidence>
<feature type="region of interest" description="Disordered" evidence="1">
    <location>
        <begin position="86"/>
        <end position="166"/>
    </location>
</feature>